<keyword evidence="2" id="KW-0732">Signal</keyword>
<dbReference type="Proteomes" id="UP000807469">
    <property type="component" value="Unassembled WGS sequence"/>
</dbReference>
<feature type="chain" id="PRO_5040106695" description="Fruit-body specific protein a" evidence="2">
    <location>
        <begin position="20"/>
        <end position="491"/>
    </location>
</feature>
<organism evidence="3 4">
    <name type="scientific">Pholiota conissans</name>
    <dbReference type="NCBI Taxonomy" id="109636"/>
    <lineage>
        <taxon>Eukaryota</taxon>
        <taxon>Fungi</taxon>
        <taxon>Dikarya</taxon>
        <taxon>Basidiomycota</taxon>
        <taxon>Agaricomycotina</taxon>
        <taxon>Agaricomycetes</taxon>
        <taxon>Agaricomycetidae</taxon>
        <taxon>Agaricales</taxon>
        <taxon>Agaricineae</taxon>
        <taxon>Strophariaceae</taxon>
        <taxon>Pholiota</taxon>
    </lineage>
</organism>
<evidence type="ECO:0000313" key="3">
    <source>
        <dbReference type="EMBL" id="KAF9473060.1"/>
    </source>
</evidence>
<keyword evidence="4" id="KW-1185">Reference proteome</keyword>
<feature type="compositionally biased region" description="Basic residues" evidence="1">
    <location>
        <begin position="99"/>
        <end position="110"/>
    </location>
</feature>
<dbReference type="AlphaFoldDB" id="A0A9P5YST6"/>
<gene>
    <name evidence="3" type="ORF">BDN70DRAFT_843898</name>
</gene>
<reference evidence="3" key="1">
    <citation type="submission" date="2020-11" db="EMBL/GenBank/DDBJ databases">
        <authorList>
            <consortium name="DOE Joint Genome Institute"/>
            <person name="Ahrendt S."/>
            <person name="Riley R."/>
            <person name="Andreopoulos W."/>
            <person name="Labutti K."/>
            <person name="Pangilinan J."/>
            <person name="Ruiz-Duenas F.J."/>
            <person name="Barrasa J.M."/>
            <person name="Sanchez-Garcia M."/>
            <person name="Camarero S."/>
            <person name="Miyauchi S."/>
            <person name="Serrano A."/>
            <person name="Linde D."/>
            <person name="Babiker R."/>
            <person name="Drula E."/>
            <person name="Ayuso-Fernandez I."/>
            <person name="Pacheco R."/>
            <person name="Padilla G."/>
            <person name="Ferreira P."/>
            <person name="Barriuso J."/>
            <person name="Kellner H."/>
            <person name="Castanera R."/>
            <person name="Alfaro M."/>
            <person name="Ramirez L."/>
            <person name="Pisabarro A.G."/>
            <person name="Kuo A."/>
            <person name="Tritt A."/>
            <person name="Lipzen A."/>
            <person name="He G."/>
            <person name="Yan M."/>
            <person name="Ng V."/>
            <person name="Cullen D."/>
            <person name="Martin F."/>
            <person name="Rosso M.-N."/>
            <person name="Henrissat B."/>
            <person name="Hibbett D."/>
            <person name="Martinez A.T."/>
            <person name="Grigoriev I.V."/>
        </authorList>
    </citation>
    <scope>NUCLEOTIDE SEQUENCE</scope>
    <source>
        <strain evidence="3">CIRM-BRFM 674</strain>
    </source>
</reference>
<proteinExistence type="predicted"/>
<evidence type="ECO:0008006" key="5">
    <source>
        <dbReference type="Google" id="ProtNLM"/>
    </source>
</evidence>
<comment type="caution">
    <text evidence="3">The sequence shown here is derived from an EMBL/GenBank/DDBJ whole genome shotgun (WGS) entry which is preliminary data.</text>
</comment>
<evidence type="ECO:0000313" key="4">
    <source>
        <dbReference type="Proteomes" id="UP000807469"/>
    </source>
</evidence>
<dbReference type="PANTHER" id="PTHR36578">
    <property type="entry name" value="CHROMOSOME 15, WHOLE GENOME SHOTGUN SEQUENCE"/>
    <property type="match status" value="1"/>
</dbReference>
<dbReference type="OrthoDB" id="271448at2759"/>
<dbReference type="EMBL" id="MU155474">
    <property type="protein sequence ID" value="KAF9473060.1"/>
    <property type="molecule type" value="Genomic_DNA"/>
</dbReference>
<name>A0A9P5YST6_9AGAR</name>
<dbReference type="PANTHER" id="PTHR36578:SF1">
    <property type="entry name" value="APPLE DOMAIN-CONTAINING PROTEIN"/>
    <property type="match status" value="1"/>
</dbReference>
<sequence length="491" mass="51922">MFSKLLACLSLAITASAVATNITPPASRGLPFNPASVVDLSGTTTDTDTIVSTAQTIDQKSGPNGAPDQPIPPTDVTAVDGQITTTGATNSTDVPTRRSISHRGPTRRSSPRAYELAFSGSGTGPNDRDASIHGTAFLTFTTVNNATYNIADCEAFCDEIDSCVFVNLFYEHNNPHLDAGTSNLICAAYADVHTAAEKTSFGGQQLAPLPAEKTFIQDSSGFSLTSLVDPATPEGYELIFGPINAAVNAPGYMGFAFLDRYDVQACAEQCNTRGADAQGGECQFFNIWRALVNGVPTTYTCAMYFIPTNASTADNFGQGNLLVTLSRGYQRINAVIDGGFEGFTACDEFCFAESDATWIGTSPPGGTLDATLFFFQPFAHNGNAVALLGSATAEDALAGTLTPAKPLNTLPGRQYSIGFFQSSSFSPPDEEAAAFVDVQWNGETIATIRPGFANFEFFQFTVTAKGQDTLSFHGGAAPAWSFLDDITVFEL</sequence>
<evidence type="ECO:0000256" key="2">
    <source>
        <dbReference type="SAM" id="SignalP"/>
    </source>
</evidence>
<feature type="signal peptide" evidence="2">
    <location>
        <begin position="1"/>
        <end position="19"/>
    </location>
</feature>
<accession>A0A9P5YST6</accession>
<evidence type="ECO:0000256" key="1">
    <source>
        <dbReference type="SAM" id="MobiDB-lite"/>
    </source>
</evidence>
<protein>
    <recommendedName>
        <fullName evidence="5">Fruit-body specific protein a</fullName>
    </recommendedName>
</protein>
<feature type="region of interest" description="Disordered" evidence="1">
    <location>
        <begin position="84"/>
        <end position="113"/>
    </location>
</feature>
<feature type="compositionally biased region" description="Polar residues" evidence="1">
    <location>
        <begin position="84"/>
        <end position="94"/>
    </location>
</feature>